<organism evidence="3 4">
    <name type="scientific">Candolleomyces aberdarensis</name>
    <dbReference type="NCBI Taxonomy" id="2316362"/>
    <lineage>
        <taxon>Eukaryota</taxon>
        <taxon>Fungi</taxon>
        <taxon>Dikarya</taxon>
        <taxon>Basidiomycota</taxon>
        <taxon>Agaricomycotina</taxon>
        <taxon>Agaricomycetes</taxon>
        <taxon>Agaricomycetidae</taxon>
        <taxon>Agaricales</taxon>
        <taxon>Agaricineae</taxon>
        <taxon>Psathyrellaceae</taxon>
        <taxon>Candolleomyces</taxon>
    </lineage>
</organism>
<gene>
    <name evidence="3" type="ORF">EST38_g5581</name>
</gene>
<dbReference type="OrthoDB" id="2333384at2759"/>
<dbReference type="PANTHER" id="PTHR11188">
    <property type="entry name" value="ARRESTIN DOMAIN CONTAINING PROTEIN"/>
    <property type="match status" value="1"/>
</dbReference>
<dbReference type="Pfam" id="PF00339">
    <property type="entry name" value="Arrestin_N"/>
    <property type="match status" value="1"/>
</dbReference>
<dbReference type="GO" id="GO:0031625">
    <property type="term" value="F:ubiquitin protein ligase binding"/>
    <property type="evidence" value="ECO:0007669"/>
    <property type="project" value="TreeGrafter"/>
</dbReference>
<comment type="caution">
    <text evidence="3">The sequence shown here is derived from an EMBL/GenBank/DDBJ whole genome shotgun (WGS) entry which is preliminary data.</text>
</comment>
<feature type="region of interest" description="Disordered" evidence="1">
    <location>
        <begin position="527"/>
        <end position="573"/>
    </location>
</feature>
<dbReference type="SMART" id="SM01017">
    <property type="entry name" value="Arrestin_C"/>
    <property type="match status" value="1"/>
</dbReference>
<keyword evidence="4" id="KW-1185">Reference proteome</keyword>
<feature type="compositionally biased region" description="Low complexity" evidence="1">
    <location>
        <begin position="282"/>
        <end position="320"/>
    </location>
</feature>
<feature type="region of interest" description="Disordered" evidence="1">
    <location>
        <begin position="620"/>
        <end position="656"/>
    </location>
</feature>
<dbReference type="InterPro" id="IPR014752">
    <property type="entry name" value="Arrestin-like_C"/>
</dbReference>
<dbReference type="SUPFAM" id="SSF81296">
    <property type="entry name" value="E set domains"/>
    <property type="match status" value="1"/>
</dbReference>
<feature type="region of interest" description="Disordered" evidence="1">
    <location>
        <begin position="268"/>
        <end position="346"/>
    </location>
</feature>
<dbReference type="GO" id="GO:0070086">
    <property type="term" value="P:ubiquitin-dependent endocytosis"/>
    <property type="evidence" value="ECO:0007669"/>
    <property type="project" value="TreeGrafter"/>
</dbReference>
<dbReference type="AlphaFoldDB" id="A0A4Q2DJR1"/>
<dbReference type="Gene3D" id="2.60.40.640">
    <property type="match status" value="1"/>
</dbReference>
<sequence>MGRFALPSAKDRPSVDIVLDAPYLTLKGTGPDVEPTRLSGNVVLHLTEATSIKEITLQFRGKARIPIPANESLINSTNSLTYVICHHNWSFLEGSAKHARTLKAGRHYFPFHLEVGGSLPSSINTPVLGGASIAYKLRALVVRPLLAHNLQYTISVPLLRSFTEEALEYQQTLEIENTWPDKIMYSVVLPHKAWAMGDKVGSLFKFCPLAKGTRVESIITNIVETTKVFARSGNQESSRVVASSRHDLIEGRPVLIDVNQPWLIIGKTNLPRNPRVTPPSSRPSTSRTTTQTSLSITAATTTDVTFSSSTSTTATTASPSPFVPPLPPARPETPPAESPSSPEHSDEISADLTVALFLPLPDGAADIIPSHTLEPIIVTHRVRWSIYIRNPDSHISELRCSLPIAILDRQLLNEVRGFTRMTRRAVLAPGLASYAQEDLGLGGDDSHVIDDAEDRQLPSYTAHVRDRVANMYLPEAVTMRVTNPWVQHGMSPVSPAGFVNSTTGGPGGELSLVNTQETMNHVASALSAGANGSGGHTPPTHISHPGTAANSSPNHTPAGQARFVGHPSNPTSGYVTPLDADSHIMAHLPHAPDSSVSTPLDWVNSELMVSLSEDPRARFSDAEAVRAGSRAGSRTHSRAGSPERGHPSRPLSPVEGTSTTVLRIIVDTIKTLISVPVSTPSASEFGPIHGPSSFGFPFCRYYSCYWYKQ</sequence>
<evidence type="ECO:0000313" key="4">
    <source>
        <dbReference type="Proteomes" id="UP000290288"/>
    </source>
</evidence>
<accession>A0A4Q2DJR1</accession>
<feature type="compositionally biased region" description="Polar residues" evidence="1">
    <location>
        <begin position="548"/>
        <end position="557"/>
    </location>
</feature>
<proteinExistence type="predicted"/>
<dbReference type="InterPro" id="IPR014756">
    <property type="entry name" value="Ig_E-set"/>
</dbReference>
<dbReference type="GO" id="GO:0030674">
    <property type="term" value="F:protein-macromolecule adaptor activity"/>
    <property type="evidence" value="ECO:0007669"/>
    <property type="project" value="TreeGrafter"/>
</dbReference>
<name>A0A4Q2DJR1_9AGAR</name>
<dbReference type="InterPro" id="IPR050357">
    <property type="entry name" value="Arrestin_domain-protein"/>
</dbReference>
<reference evidence="3 4" key="1">
    <citation type="submission" date="2019-01" db="EMBL/GenBank/DDBJ databases">
        <title>Draft genome sequence of Psathyrella aberdarensis IHI B618.</title>
        <authorList>
            <person name="Buettner E."/>
            <person name="Kellner H."/>
        </authorList>
    </citation>
    <scope>NUCLEOTIDE SEQUENCE [LARGE SCALE GENOMIC DNA]</scope>
    <source>
        <strain evidence="3 4">IHI B618</strain>
    </source>
</reference>
<feature type="compositionally biased region" description="Pro residues" evidence="1">
    <location>
        <begin position="321"/>
        <end position="337"/>
    </location>
</feature>
<feature type="domain" description="Arrestin C-terminal-like" evidence="2">
    <location>
        <begin position="179"/>
        <end position="411"/>
    </location>
</feature>
<dbReference type="InterPro" id="IPR011021">
    <property type="entry name" value="Arrestin-like_N"/>
</dbReference>
<evidence type="ECO:0000259" key="2">
    <source>
        <dbReference type="SMART" id="SM01017"/>
    </source>
</evidence>
<evidence type="ECO:0000256" key="1">
    <source>
        <dbReference type="SAM" id="MobiDB-lite"/>
    </source>
</evidence>
<dbReference type="GO" id="GO:0005886">
    <property type="term" value="C:plasma membrane"/>
    <property type="evidence" value="ECO:0007669"/>
    <property type="project" value="TreeGrafter"/>
</dbReference>
<dbReference type="GO" id="GO:0005829">
    <property type="term" value="C:cytosol"/>
    <property type="evidence" value="ECO:0007669"/>
    <property type="project" value="TreeGrafter"/>
</dbReference>
<evidence type="ECO:0000313" key="3">
    <source>
        <dbReference type="EMBL" id="RXW20280.1"/>
    </source>
</evidence>
<dbReference type="PANTHER" id="PTHR11188:SF17">
    <property type="entry name" value="FI21816P1"/>
    <property type="match status" value="1"/>
</dbReference>
<protein>
    <recommendedName>
        <fullName evidence="2">Arrestin C-terminal-like domain-containing protein</fullName>
    </recommendedName>
</protein>
<dbReference type="EMBL" id="SDEE01000157">
    <property type="protein sequence ID" value="RXW20280.1"/>
    <property type="molecule type" value="Genomic_DNA"/>
</dbReference>
<dbReference type="STRING" id="2316362.A0A4Q2DJR1"/>
<dbReference type="Proteomes" id="UP000290288">
    <property type="component" value="Unassembled WGS sequence"/>
</dbReference>
<dbReference type="InterPro" id="IPR011022">
    <property type="entry name" value="Arrestin_C-like"/>
</dbReference>